<dbReference type="InterPro" id="IPR017853">
    <property type="entry name" value="GH"/>
</dbReference>
<gene>
    <name evidence="11" type="ORF">H8S08_05085</name>
</gene>
<dbReference type="GO" id="GO:0016787">
    <property type="term" value="F:hydrolase activity"/>
    <property type="evidence" value="ECO:0007669"/>
    <property type="project" value="UniProtKB-KW"/>
</dbReference>
<sequence>MKYSLIISFSLLCLLRAGGLQAQTELQDPTRTSSRSEMPGIQIGSYNSRELALTENDKESLYMQRLNGKWQVKTYRSETEIDTTLTAPAADVSAWESVTIPEKEGNGAWAAVYRTEFTMPFKWIDREIFVRLDAVSRAYYVYANGHLAGYHADSKTPAYFDITPYVADGKNTLAVIAYAHPVSTTLENQIKTPGTCIEGDVSVIAQPKVRIRDFVADTRFATDGNGLFSFGAIVKSHLLNPKEVIVYYELIAPDDSTVIAHGKRDARFHLRAEDTVRFFANLPDIQSWSHESPKLYTVALKLQHEGRFTEYTKVKLGFRDVSFDEKGLKINGRPVELRAVDYDCPPDANAWRRDFAAFKKRGINCVRVKNYPQNDRFYELADSYGLYICNRANIDARLSGSSLETGGTPANDPLWENAYADRVMNMYYTSQNHPSVLLFSLGEQGGRGYNMYEAYRRLKAVEKKRPVIYEGAGAEWNSDLVVGKPGGRNASDDRYTVFFASPESFNEKQSPLGATAIAAGTAPGKVEIRNGCTIADLKNFRVGYTIVAGTKRIVKEGVCKADIPAGETALVDIPLDGVKPGKYTLTVHVAHKDNTPLAPDGERILEQTLPLEIPKTAK</sequence>
<dbReference type="EMBL" id="JACOOK010000002">
    <property type="protein sequence ID" value="MBC5616395.1"/>
    <property type="molecule type" value="Genomic_DNA"/>
</dbReference>
<dbReference type="InterPro" id="IPR006102">
    <property type="entry name" value="Ig-like_GH2"/>
</dbReference>
<dbReference type="InterPro" id="IPR006104">
    <property type="entry name" value="Glyco_hydro_2_N"/>
</dbReference>
<accession>A0ABR7CMD1</accession>
<name>A0ABR7CMD1_9BACT</name>
<dbReference type="InterPro" id="IPR013783">
    <property type="entry name" value="Ig-like_fold"/>
</dbReference>
<dbReference type="InterPro" id="IPR006103">
    <property type="entry name" value="Glyco_hydro_2_cat"/>
</dbReference>
<dbReference type="PANTHER" id="PTHR46323:SF2">
    <property type="entry name" value="BETA-GALACTOSIDASE"/>
    <property type="match status" value="1"/>
</dbReference>
<dbReference type="Gene3D" id="3.20.20.80">
    <property type="entry name" value="Glycosidases"/>
    <property type="match status" value="1"/>
</dbReference>
<evidence type="ECO:0000256" key="2">
    <source>
        <dbReference type="ARBA" id="ARBA00007401"/>
    </source>
</evidence>
<dbReference type="RefSeq" id="WP_118655594.1">
    <property type="nucleotide sequence ID" value="NZ_JACOOK010000002.1"/>
</dbReference>
<feature type="domain" description="Glycoside hydrolase family 2 immunoglobulin-like beta-sandwich" evidence="7">
    <location>
        <begin position="209"/>
        <end position="319"/>
    </location>
</feature>
<dbReference type="SUPFAM" id="SSF49785">
    <property type="entry name" value="Galactose-binding domain-like"/>
    <property type="match status" value="1"/>
</dbReference>
<feature type="signal peptide" evidence="6">
    <location>
        <begin position="1"/>
        <end position="22"/>
    </location>
</feature>
<dbReference type="InterPro" id="IPR036156">
    <property type="entry name" value="Beta-gal/glucu_dom_sf"/>
</dbReference>
<evidence type="ECO:0000256" key="6">
    <source>
        <dbReference type="SAM" id="SignalP"/>
    </source>
</evidence>
<dbReference type="InterPro" id="IPR008979">
    <property type="entry name" value="Galactose-bd-like_sf"/>
</dbReference>
<evidence type="ECO:0000259" key="9">
    <source>
        <dbReference type="Pfam" id="PF02837"/>
    </source>
</evidence>
<evidence type="ECO:0000256" key="4">
    <source>
        <dbReference type="ARBA" id="ARBA00022801"/>
    </source>
</evidence>
<dbReference type="SUPFAM" id="SSF51445">
    <property type="entry name" value="(Trans)glycosidases"/>
    <property type="match status" value="1"/>
</dbReference>
<comment type="similarity">
    <text evidence="2">Belongs to the glycosyl hydrolase 2 family.</text>
</comment>
<dbReference type="Gene3D" id="2.60.120.260">
    <property type="entry name" value="Galactose-binding domain-like"/>
    <property type="match status" value="2"/>
</dbReference>
<dbReference type="Pfam" id="PF16353">
    <property type="entry name" value="LacZ_4"/>
    <property type="match status" value="1"/>
</dbReference>
<evidence type="ECO:0000313" key="11">
    <source>
        <dbReference type="EMBL" id="MBC5616395.1"/>
    </source>
</evidence>
<evidence type="ECO:0000259" key="8">
    <source>
        <dbReference type="Pfam" id="PF02836"/>
    </source>
</evidence>
<dbReference type="Pfam" id="PF02836">
    <property type="entry name" value="Glyco_hydro_2_C"/>
    <property type="match status" value="1"/>
</dbReference>
<comment type="catalytic activity">
    <reaction evidence="1">
        <text>Hydrolysis of terminal non-reducing beta-D-galactose residues in beta-D-galactosides.</text>
        <dbReference type="EC" id="3.2.1.23"/>
    </reaction>
</comment>
<feature type="chain" id="PRO_5045478821" description="beta-galactosidase" evidence="6">
    <location>
        <begin position="23"/>
        <end position="618"/>
    </location>
</feature>
<dbReference type="EC" id="3.2.1.23" evidence="3"/>
<dbReference type="InterPro" id="IPR050347">
    <property type="entry name" value="Bact_Beta-galactosidase"/>
</dbReference>
<proteinExistence type="inferred from homology"/>
<dbReference type="Proteomes" id="UP000636891">
    <property type="component" value="Unassembled WGS sequence"/>
</dbReference>
<evidence type="ECO:0000313" key="12">
    <source>
        <dbReference type="Proteomes" id="UP000636891"/>
    </source>
</evidence>
<feature type="domain" description="Glycosyl hydrolases family 2 sugar binding" evidence="9">
    <location>
        <begin position="96"/>
        <end position="206"/>
    </location>
</feature>
<keyword evidence="5" id="KW-0326">Glycosidase</keyword>
<dbReference type="Pfam" id="PF00703">
    <property type="entry name" value="Glyco_hydro_2"/>
    <property type="match status" value="1"/>
</dbReference>
<evidence type="ECO:0000256" key="5">
    <source>
        <dbReference type="ARBA" id="ARBA00023295"/>
    </source>
</evidence>
<keyword evidence="12" id="KW-1185">Reference proteome</keyword>
<protein>
    <recommendedName>
        <fullName evidence="3">beta-galactosidase</fullName>
        <ecNumber evidence="3">3.2.1.23</ecNumber>
    </recommendedName>
</protein>
<organism evidence="11 12">
    <name type="scientific">Alistipes hominis</name>
    <dbReference type="NCBI Taxonomy" id="2763015"/>
    <lineage>
        <taxon>Bacteria</taxon>
        <taxon>Pseudomonadati</taxon>
        <taxon>Bacteroidota</taxon>
        <taxon>Bacteroidia</taxon>
        <taxon>Bacteroidales</taxon>
        <taxon>Rikenellaceae</taxon>
        <taxon>Alistipes</taxon>
    </lineage>
</organism>
<evidence type="ECO:0000259" key="10">
    <source>
        <dbReference type="Pfam" id="PF16353"/>
    </source>
</evidence>
<comment type="caution">
    <text evidence="11">The sequence shown here is derived from an EMBL/GenBank/DDBJ whole genome shotgun (WGS) entry which is preliminary data.</text>
</comment>
<dbReference type="SUPFAM" id="SSF49303">
    <property type="entry name" value="beta-Galactosidase/glucuronidase domain"/>
    <property type="match status" value="2"/>
</dbReference>
<feature type="domain" description="Beta-galactosidase" evidence="10">
    <location>
        <begin position="526"/>
        <end position="611"/>
    </location>
</feature>
<keyword evidence="6" id="KW-0732">Signal</keyword>
<evidence type="ECO:0000256" key="1">
    <source>
        <dbReference type="ARBA" id="ARBA00001412"/>
    </source>
</evidence>
<reference evidence="11 12" key="1">
    <citation type="submission" date="2020-08" db="EMBL/GenBank/DDBJ databases">
        <title>Genome public.</title>
        <authorList>
            <person name="Liu C."/>
            <person name="Sun Q."/>
        </authorList>
    </citation>
    <scope>NUCLEOTIDE SEQUENCE [LARGE SCALE GENOMIC DNA]</scope>
    <source>
        <strain evidence="11 12">New-7</strain>
    </source>
</reference>
<evidence type="ECO:0000256" key="3">
    <source>
        <dbReference type="ARBA" id="ARBA00012756"/>
    </source>
</evidence>
<dbReference type="PANTHER" id="PTHR46323">
    <property type="entry name" value="BETA-GALACTOSIDASE"/>
    <property type="match status" value="1"/>
</dbReference>
<keyword evidence="4 11" id="KW-0378">Hydrolase</keyword>
<evidence type="ECO:0000259" key="7">
    <source>
        <dbReference type="Pfam" id="PF00703"/>
    </source>
</evidence>
<dbReference type="Gene3D" id="2.60.40.10">
    <property type="entry name" value="Immunoglobulins"/>
    <property type="match status" value="2"/>
</dbReference>
<feature type="domain" description="Glycoside hydrolase family 2 catalytic" evidence="8">
    <location>
        <begin position="350"/>
        <end position="474"/>
    </location>
</feature>
<dbReference type="InterPro" id="IPR032312">
    <property type="entry name" value="LacZ_4"/>
</dbReference>
<dbReference type="Pfam" id="PF02837">
    <property type="entry name" value="Glyco_hydro_2_N"/>
    <property type="match status" value="1"/>
</dbReference>
<dbReference type="PRINTS" id="PR00132">
    <property type="entry name" value="GLHYDRLASE2"/>
</dbReference>
<dbReference type="InterPro" id="IPR006101">
    <property type="entry name" value="Glyco_hydro_2"/>
</dbReference>